<dbReference type="InterPro" id="IPR003507">
    <property type="entry name" value="S66_fam"/>
</dbReference>
<evidence type="ECO:0000256" key="1">
    <source>
        <dbReference type="ARBA" id="ARBA00010233"/>
    </source>
</evidence>
<reference evidence="5 6" key="1">
    <citation type="journal article" date="2017" name="Nat. Commun.">
        <title>'ARMAN' archaea depend on association with euryarchaeal host in culture and in situ.</title>
        <authorList>
            <person name="Golyshina O."/>
            <person name="Toshchakov S."/>
            <person name="Makarova K."/>
            <person name="Gavrilov S."/>
            <person name="Korzhenkov A."/>
            <person name="La Cono V."/>
            <person name="Arcadi E."/>
            <person name="Nechitaylo T."/>
            <person name="Ferrer M."/>
            <person name="Kublanov I."/>
            <person name="Wolf Y."/>
            <person name="Yakimov M."/>
            <person name="Golyshin P."/>
            <person name="Slesarev A."/>
            <person name="Kozyavkin S."/>
        </authorList>
    </citation>
    <scope>NUCLEOTIDE SEQUENCE [LARGE SCALE GENOMIC DNA]</scope>
    <source>
        <strain evidence="5 6">Mia14</strain>
    </source>
</reference>
<dbReference type="Gene3D" id="3.40.50.10740">
    <property type="entry name" value="Class I glutamine amidotransferase-like"/>
    <property type="match status" value="1"/>
</dbReference>
<dbReference type="Gene3D" id="3.50.30.60">
    <property type="entry name" value="LD-carboxypeptidase A C-terminal domain-like"/>
    <property type="match status" value="1"/>
</dbReference>
<keyword evidence="5" id="KW-0645">Protease</keyword>
<dbReference type="RefSeq" id="WP_088820063.1">
    <property type="nucleotide sequence ID" value="NZ_CP019964.1"/>
</dbReference>
<dbReference type="KEGG" id="marh:Mia14_0504"/>
<dbReference type="EMBL" id="CP019964">
    <property type="protein sequence ID" value="ASI13817.1"/>
    <property type="molecule type" value="Genomic_DNA"/>
</dbReference>
<dbReference type="GO" id="GO:0004180">
    <property type="term" value="F:carboxypeptidase activity"/>
    <property type="evidence" value="ECO:0007669"/>
    <property type="project" value="UniProtKB-KW"/>
</dbReference>
<gene>
    <name evidence="5" type="ORF">Mia14_0504</name>
</gene>
<feature type="domain" description="LD-carboxypeptidase N-terminal" evidence="3">
    <location>
        <begin position="15"/>
        <end position="135"/>
    </location>
</feature>
<dbReference type="Pfam" id="PF02016">
    <property type="entry name" value="Peptidase_S66"/>
    <property type="match status" value="1"/>
</dbReference>
<dbReference type="CDD" id="cd07062">
    <property type="entry name" value="Peptidase_S66_mccF_like"/>
    <property type="match status" value="1"/>
</dbReference>
<evidence type="ECO:0000259" key="4">
    <source>
        <dbReference type="Pfam" id="PF17676"/>
    </source>
</evidence>
<dbReference type="PIRSF" id="PIRSF028757">
    <property type="entry name" value="LD-carboxypeptidase"/>
    <property type="match status" value="1"/>
</dbReference>
<protein>
    <submittedName>
        <fullName evidence="5">LD-carboxypeptidase</fullName>
    </submittedName>
</protein>
<name>A0A218NMY1_9ARCH</name>
<keyword evidence="5" id="KW-0121">Carboxypeptidase</keyword>
<accession>A0A218NMY1</accession>
<evidence type="ECO:0000313" key="6">
    <source>
        <dbReference type="Proteomes" id="UP000197679"/>
    </source>
</evidence>
<sequence>MRIINPKRLMEGDTVAIVSPSSGTAVEFPHIYENGLDNIRKYLKLNVKEYGTARKSSEYLYKHPHERAEDINNAFDDKEVNAIFTSIGGDDSIRILDYLDMKVIRKNPKIFMGFSDSTTLSDYIYYKTGLVTYYGPSVMAGFSQMDKFPKSFLDMFGNIMFEPIENYEYHSFPFRSDGYPEWSKKENVGKINNRHRNDGWHWLQGKGSAKGVLFGGCADVLEFMKGTHFWPKGDFWNDKILFLETSEDKPSADTVKNWIRNYGSQGIIDRIAALLIAIPFGYSTKEKEELESDVHSVLDVEFGRGDMPLVTNMDFGHTDPKFLLPIGTMAEVDPSRKRFRLLEKSVL</sequence>
<dbReference type="Pfam" id="PF17676">
    <property type="entry name" value="Peptidase_S66C"/>
    <property type="match status" value="1"/>
</dbReference>
<organism evidence="5 6">
    <name type="scientific">Candidatus Mancarchaeum acidiphilum</name>
    <dbReference type="NCBI Taxonomy" id="1920749"/>
    <lineage>
        <taxon>Archaea</taxon>
        <taxon>Candidatus Micrarchaeota</taxon>
        <taxon>Candidatus Mancarchaeum</taxon>
    </lineage>
</organism>
<evidence type="ECO:0000259" key="3">
    <source>
        <dbReference type="Pfam" id="PF02016"/>
    </source>
</evidence>
<dbReference type="AlphaFoldDB" id="A0A218NMY1"/>
<dbReference type="InterPro" id="IPR040449">
    <property type="entry name" value="Peptidase_S66_N"/>
</dbReference>
<dbReference type="SUPFAM" id="SSF52317">
    <property type="entry name" value="Class I glutamine amidotransferase-like"/>
    <property type="match status" value="1"/>
</dbReference>
<dbReference type="InterPro" id="IPR027461">
    <property type="entry name" value="Carboxypeptidase_A_C_sf"/>
</dbReference>
<dbReference type="InterPro" id="IPR040921">
    <property type="entry name" value="Peptidase_S66C"/>
</dbReference>
<dbReference type="InterPro" id="IPR029062">
    <property type="entry name" value="Class_I_gatase-like"/>
</dbReference>
<dbReference type="InterPro" id="IPR027478">
    <property type="entry name" value="LdcA_N"/>
</dbReference>
<dbReference type="PANTHER" id="PTHR30237">
    <property type="entry name" value="MURAMOYLTETRAPEPTIDE CARBOXYPEPTIDASE"/>
    <property type="match status" value="1"/>
</dbReference>
<feature type="domain" description="LD-carboxypeptidase C-terminal" evidence="4">
    <location>
        <begin position="210"/>
        <end position="332"/>
    </location>
</feature>
<dbReference type="OrthoDB" id="182126at2157"/>
<comment type="similarity">
    <text evidence="1">Belongs to the peptidase S66 family.</text>
</comment>
<evidence type="ECO:0000313" key="5">
    <source>
        <dbReference type="EMBL" id="ASI13817.1"/>
    </source>
</evidence>
<dbReference type="PANTHER" id="PTHR30237:SF4">
    <property type="entry name" value="LD-CARBOXYPEPTIDASE C-TERMINAL DOMAIN-CONTAINING PROTEIN"/>
    <property type="match status" value="1"/>
</dbReference>
<dbReference type="GeneID" id="33314062"/>
<dbReference type="SUPFAM" id="SSF141986">
    <property type="entry name" value="LD-carboxypeptidase A C-terminal domain-like"/>
    <property type="match status" value="1"/>
</dbReference>
<proteinExistence type="inferred from homology"/>
<evidence type="ECO:0000256" key="2">
    <source>
        <dbReference type="ARBA" id="ARBA00022801"/>
    </source>
</evidence>
<keyword evidence="6" id="KW-1185">Reference proteome</keyword>
<dbReference type="Proteomes" id="UP000197679">
    <property type="component" value="Chromosome"/>
</dbReference>
<keyword evidence="2" id="KW-0378">Hydrolase</keyword>